<proteinExistence type="inferred from homology"/>
<comment type="similarity">
    <text evidence="7">Belongs to the binding-protein-dependent transport system permease family.</text>
</comment>
<name>A0A927GZB4_9BACL</name>
<sequence length="288" mass="31974">MIRTTWPQKLFTVVNYMFLTLLSLTMLIPLLHILAGSLSGNSALMAGEVTVFPVDFTWSNYQVVFTDPAIWRAFAITVLVTVFGTAISLFLTCLMAYGLSRNVKGSSIILLLVVFTIIFQAPMIPTYILVKSLGMLNSLWALIIPGAISAFNMIIMVSFFRNIPEGLIESARIDGAGEYRTLFQIVIPLSLPSLLTIGLFYAVGYWNSYMQALQYIRKPSLHPLQVKLRQMIVESDVDSLLQSTMASMQSAEGIKMASIIFATIPILLIYPWIQKHFVKGAMLGSVKG</sequence>
<dbReference type="GO" id="GO:0005886">
    <property type="term" value="C:plasma membrane"/>
    <property type="evidence" value="ECO:0007669"/>
    <property type="project" value="UniProtKB-SubCell"/>
</dbReference>
<evidence type="ECO:0000256" key="6">
    <source>
        <dbReference type="ARBA" id="ARBA00023136"/>
    </source>
</evidence>
<dbReference type="PANTHER" id="PTHR43744">
    <property type="entry name" value="ABC TRANSPORTER PERMEASE PROTEIN MG189-RELATED-RELATED"/>
    <property type="match status" value="1"/>
</dbReference>
<evidence type="ECO:0000256" key="7">
    <source>
        <dbReference type="RuleBase" id="RU363032"/>
    </source>
</evidence>
<evidence type="ECO:0000256" key="5">
    <source>
        <dbReference type="ARBA" id="ARBA00022989"/>
    </source>
</evidence>
<dbReference type="PANTHER" id="PTHR43744:SF9">
    <property type="entry name" value="POLYGALACTURONAN_RHAMNOGALACTURONAN TRANSPORT SYSTEM PERMEASE PROTEIN YTCP"/>
    <property type="match status" value="1"/>
</dbReference>
<keyword evidence="6 7" id="KW-0472">Membrane</keyword>
<reference evidence="9" key="1">
    <citation type="submission" date="2020-09" db="EMBL/GenBank/DDBJ databases">
        <title>A novel bacterium of genus Paenibacillus, isolated from South China Sea.</title>
        <authorList>
            <person name="Huang H."/>
            <person name="Mo K."/>
            <person name="Hu Y."/>
        </authorList>
    </citation>
    <scope>NUCLEOTIDE SEQUENCE</scope>
    <source>
        <strain evidence="9">IB182363</strain>
    </source>
</reference>
<organism evidence="9 10">
    <name type="scientific">Paenibacillus oceani</name>
    <dbReference type="NCBI Taxonomy" id="2772510"/>
    <lineage>
        <taxon>Bacteria</taxon>
        <taxon>Bacillati</taxon>
        <taxon>Bacillota</taxon>
        <taxon>Bacilli</taxon>
        <taxon>Bacillales</taxon>
        <taxon>Paenibacillaceae</taxon>
        <taxon>Paenibacillus</taxon>
    </lineage>
</organism>
<evidence type="ECO:0000259" key="8">
    <source>
        <dbReference type="PROSITE" id="PS50928"/>
    </source>
</evidence>
<feature type="transmembrane region" description="Helical" evidence="7">
    <location>
        <begin position="140"/>
        <end position="160"/>
    </location>
</feature>
<evidence type="ECO:0000256" key="3">
    <source>
        <dbReference type="ARBA" id="ARBA00022475"/>
    </source>
</evidence>
<feature type="transmembrane region" description="Helical" evidence="7">
    <location>
        <begin position="70"/>
        <end position="97"/>
    </location>
</feature>
<dbReference type="CDD" id="cd06261">
    <property type="entry name" value="TM_PBP2"/>
    <property type="match status" value="1"/>
</dbReference>
<comment type="subcellular location">
    <subcellularLocation>
        <location evidence="1 7">Cell membrane</location>
        <topology evidence="1 7">Multi-pass membrane protein</topology>
    </subcellularLocation>
</comment>
<comment type="caution">
    <text evidence="9">The sequence shown here is derived from an EMBL/GenBank/DDBJ whole genome shotgun (WGS) entry which is preliminary data.</text>
</comment>
<dbReference type="PROSITE" id="PS50928">
    <property type="entry name" value="ABC_TM1"/>
    <property type="match status" value="1"/>
</dbReference>
<keyword evidence="10" id="KW-1185">Reference proteome</keyword>
<feature type="transmembrane region" description="Helical" evidence="7">
    <location>
        <begin position="109"/>
        <end position="128"/>
    </location>
</feature>
<keyword evidence="5 7" id="KW-1133">Transmembrane helix</keyword>
<evidence type="ECO:0000256" key="4">
    <source>
        <dbReference type="ARBA" id="ARBA00022692"/>
    </source>
</evidence>
<evidence type="ECO:0000256" key="2">
    <source>
        <dbReference type="ARBA" id="ARBA00022448"/>
    </source>
</evidence>
<gene>
    <name evidence="9" type="ORF">IDH45_04705</name>
</gene>
<dbReference type="Pfam" id="PF00528">
    <property type="entry name" value="BPD_transp_1"/>
    <property type="match status" value="1"/>
</dbReference>
<dbReference type="AlphaFoldDB" id="A0A927GZB4"/>
<evidence type="ECO:0000313" key="9">
    <source>
        <dbReference type="EMBL" id="MBD2861289.1"/>
    </source>
</evidence>
<dbReference type="RefSeq" id="WP_190925170.1">
    <property type="nucleotide sequence ID" value="NZ_JACXJA010000005.1"/>
</dbReference>
<dbReference type="SUPFAM" id="SSF161098">
    <property type="entry name" value="MetI-like"/>
    <property type="match status" value="1"/>
</dbReference>
<protein>
    <submittedName>
        <fullName evidence="9">Carbohydrate ABC transporter permease</fullName>
    </submittedName>
</protein>
<keyword evidence="2 7" id="KW-0813">Transport</keyword>
<evidence type="ECO:0000313" key="10">
    <source>
        <dbReference type="Proteomes" id="UP000639396"/>
    </source>
</evidence>
<dbReference type="GO" id="GO:0055085">
    <property type="term" value="P:transmembrane transport"/>
    <property type="evidence" value="ECO:0007669"/>
    <property type="project" value="InterPro"/>
</dbReference>
<dbReference type="InterPro" id="IPR035906">
    <property type="entry name" value="MetI-like_sf"/>
</dbReference>
<feature type="transmembrane region" description="Helical" evidence="7">
    <location>
        <begin position="253"/>
        <end position="273"/>
    </location>
</feature>
<dbReference type="Proteomes" id="UP000639396">
    <property type="component" value="Unassembled WGS sequence"/>
</dbReference>
<evidence type="ECO:0000256" key="1">
    <source>
        <dbReference type="ARBA" id="ARBA00004651"/>
    </source>
</evidence>
<keyword evidence="4 7" id="KW-0812">Transmembrane</keyword>
<feature type="transmembrane region" description="Helical" evidence="7">
    <location>
        <begin position="181"/>
        <end position="203"/>
    </location>
</feature>
<accession>A0A927GZB4</accession>
<dbReference type="Gene3D" id="1.10.3720.10">
    <property type="entry name" value="MetI-like"/>
    <property type="match status" value="1"/>
</dbReference>
<dbReference type="InterPro" id="IPR000515">
    <property type="entry name" value="MetI-like"/>
</dbReference>
<dbReference type="EMBL" id="JACXJA010000005">
    <property type="protein sequence ID" value="MBD2861289.1"/>
    <property type="molecule type" value="Genomic_DNA"/>
</dbReference>
<feature type="domain" description="ABC transmembrane type-1" evidence="8">
    <location>
        <begin position="74"/>
        <end position="273"/>
    </location>
</feature>
<keyword evidence="3" id="KW-1003">Cell membrane</keyword>